<keyword evidence="9" id="KW-0067">ATP-binding</keyword>
<evidence type="ECO:0000256" key="1">
    <source>
        <dbReference type="ARBA" id="ARBA00000085"/>
    </source>
</evidence>
<evidence type="ECO:0000256" key="3">
    <source>
        <dbReference type="ARBA" id="ARBA00012438"/>
    </source>
</evidence>
<dbReference type="PANTHER" id="PTHR43711:SF31">
    <property type="entry name" value="HISTIDINE KINASE"/>
    <property type="match status" value="1"/>
</dbReference>
<evidence type="ECO:0000259" key="12">
    <source>
        <dbReference type="PROSITE" id="PS50109"/>
    </source>
</evidence>
<dbReference type="CDD" id="cd16922">
    <property type="entry name" value="HATPase_EvgS-ArcB-TorS-like"/>
    <property type="match status" value="1"/>
</dbReference>
<dbReference type="Gene3D" id="3.30.565.10">
    <property type="entry name" value="Histidine kinase-like ATPase, C-terminal domain"/>
    <property type="match status" value="1"/>
</dbReference>
<protein>
    <recommendedName>
        <fullName evidence="3">histidine kinase</fullName>
        <ecNumber evidence="3">2.7.13.3</ecNumber>
    </recommendedName>
</protein>
<dbReference type="GO" id="GO:0005524">
    <property type="term" value="F:ATP binding"/>
    <property type="evidence" value="ECO:0007669"/>
    <property type="project" value="UniProtKB-KW"/>
</dbReference>
<dbReference type="CDD" id="cd00130">
    <property type="entry name" value="PAS"/>
    <property type="match status" value="2"/>
</dbReference>
<dbReference type="EC" id="2.7.13.3" evidence="3"/>
<dbReference type="Pfam" id="PF08448">
    <property type="entry name" value="PAS_4"/>
    <property type="match status" value="1"/>
</dbReference>
<dbReference type="InterPro" id="IPR036890">
    <property type="entry name" value="HATPase_C_sf"/>
</dbReference>
<dbReference type="InterPro" id="IPR036097">
    <property type="entry name" value="HisK_dim/P_sf"/>
</dbReference>
<evidence type="ECO:0000256" key="11">
    <source>
        <dbReference type="ARBA" id="ARBA00023136"/>
    </source>
</evidence>
<keyword evidence="4" id="KW-1003">Cell membrane</keyword>
<dbReference type="Proteomes" id="UP000295221">
    <property type="component" value="Unassembled WGS sequence"/>
</dbReference>
<proteinExistence type="predicted"/>
<dbReference type="GO" id="GO:0000155">
    <property type="term" value="F:phosphorelay sensor kinase activity"/>
    <property type="evidence" value="ECO:0007669"/>
    <property type="project" value="InterPro"/>
</dbReference>
<keyword evidence="11" id="KW-0472">Membrane</keyword>
<dbReference type="PROSITE" id="PS50112">
    <property type="entry name" value="PAS"/>
    <property type="match status" value="3"/>
</dbReference>
<dbReference type="SMART" id="SM00387">
    <property type="entry name" value="HATPase_c"/>
    <property type="match status" value="1"/>
</dbReference>
<feature type="domain" description="PAS" evidence="13">
    <location>
        <begin position="140"/>
        <end position="192"/>
    </location>
</feature>
<evidence type="ECO:0000256" key="6">
    <source>
        <dbReference type="ARBA" id="ARBA00022679"/>
    </source>
</evidence>
<evidence type="ECO:0000313" key="15">
    <source>
        <dbReference type="Proteomes" id="UP000295221"/>
    </source>
</evidence>
<dbReference type="AlphaFoldDB" id="A0A4R2GJU8"/>
<dbReference type="SMART" id="SM00091">
    <property type="entry name" value="PAS"/>
    <property type="match status" value="4"/>
</dbReference>
<dbReference type="InterPro" id="IPR050736">
    <property type="entry name" value="Sensor_HK_Regulatory"/>
</dbReference>
<comment type="catalytic activity">
    <reaction evidence="1">
        <text>ATP + protein L-histidine = ADP + protein N-phospho-L-histidine.</text>
        <dbReference type="EC" id="2.7.13.3"/>
    </reaction>
</comment>
<feature type="domain" description="Histidine kinase" evidence="12">
    <location>
        <begin position="530"/>
        <end position="750"/>
    </location>
</feature>
<dbReference type="SMART" id="SM00388">
    <property type="entry name" value="HisKA"/>
    <property type="match status" value="1"/>
</dbReference>
<dbReference type="InterPro" id="IPR000014">
    <property type="entry name" value="PAS"/>
</dbReference>
<dbReference type="Gene3D" id="3.30.450.20">
    <property type="entry name" value="PAS domain"/>
    <property type="match status" value="4"/>
</dbReference>
<evidence type="ECO:0000256" key="9">
    <source>
        <dbReference type="ARBA" id="ARBA00022840"/>
    </source>
</evidence>
<keyword evidence="10" id="KW-0902">Two-component regulatory system</keyword>
<dbReference type="Pfam" id="PF02518">
    <property type="entry name" value="HATPase_c"/>
    <property type="match status" value="1"/>
</dbReference>
<dbReference type="SUPFAM" id="SSF55785">
    <property type="entry name" value="PYP-like sensor domain (PAS domain)"/>
    <property type="match status" value="4"/>
</dbReference>
<evidence type="ECO:0000256" key="2">
    <source>
        <dbReference type="ARBA" id="ARBA00004236"/>
    </source>
</evidence>
<keyword evidence="8" id="KW-0418">Kinase</keyword>
<evidence type="ECO:0000256" key="5">
    <source>
        <dbReference type="ARBA" id="ARBA00022553"/>
    </source>
</evidence>
<dbReference type="Pfam" id="PF00512">
    <property type="entry name" value="HisKA"/>
    <property type="match status" value="1"/>
</dbReference>
<comment type="subcellular location">
    <subcellularLocation>
        <location evidence="2">Cell membrane</location>
    </subcellularLocation>
</comment>
<organism evidence="14 15">
    <name type="scientific">Natronoflexus pectinivorans</name>
    <dbReference type="NCBI Taxonomy" id="682526"/>
    <lineage>
        <taxon>Bacteria</taxon>
        <taxon>Pseudomonadati</taxon>
        <taxon>Bacteroidota</taxon>
        <taxon>Bacteroidia</taxon>
        <taxon>Marinilabiliales</taxon>
        <taxon>Marinilabiliaceae</taxon>
        <taxon>Natronoflexus</taxon>
    </lineage>
</organism>
<dbReference type="EMBL" id="SLWK01000005">
    <property type="protein sequence ID" value="TCO08324.1"/>
    <property type="molecule type" value="Genomic_DNA"/>
</dbReference>
<evidence type="ECO:0000256" key="4">
    <source>
        <dbReference type="ARBA" id="ARBA00022475"/>
    </source>
</evidence>
<dbReference type="Pfam" id="PF08447">
    <property type="entry name" value="PAS_3"/>
    <property type="match status" value="1"/>
</dbReference>
<dbReference type="SUPFAM" id="SSF55874">
    <property type="entry name" value="ATPase domain of HSP90 chaperone/DNA topoisomerase II/histidine kinase"/>
    <property type="match status" value="1"/>
</dbReference>
<dbReference type="RefSeq" id="WP_132433620.1">
    <property type="nucleotide sequence ID" value="NZ_SLWK01000005.1"/>
</dbReference>
<dbReference type="FunFam" id="3.30.565.10:FF:000023">
    <property type="entry name" value="PAS domain-containing sensor histidine kinase"/>
    <property type="match status" value="1"/>
</dbReference>
<dbReference type="GO" id="GO:0005886">
    <property type="term" value="C:plasma membrane"/>
    <property type="evidence" value="ECO:0007669"/>
    <property type="project" value="UniProtKB-SubCell"/>
</dbReference>
<feature type="domain" description="PAS" evidence="13">
    <location>
        <begin position="8"/>
        <end position="84"/>
    </location>
</feature>
<dbReference type="InterPro" id="IPR005467">
    <property type="entry name" value="His_kinase_dom"/>
</dbReference>
<dbReference type="CDD" id="cd00082">
    <property type="entry name" value="HisKA"/>
    <property type="match status" value="1"/>
</dbReference>
<keyword evidence="15" id="KW-1185">Reference proteome</keyword>
<sequence length="750" mass="85467">MFSDKKHTELFFNSVIEESTEGIVITDETGAVVVWNKQQEKNTGISRVEVKDRGIWDVYGKLNVSDYPSFKRIEKEFKEILKTGIITEQKIPEITLIQEEKPLIFQQKLSVINTADGFCLKIVWVNISRVHKLKHEIIEAQKSWEDIFNAIGHPTMLLSYDKRVIRANRALQKKTGKTEEELIGRVCQEFFHCGCTPEGCPFKMACENNEHVTSDMYIEAMNGVYIVSCTPVKDQTGQTKNILHIATDISSHKKIEDELNAAKYMFRSMIDKAPFGAHLYELLPDNSLIFTGTNQSADKVLGVDNSQFIGKTIEEAFPNLDDPDIPSIYRNVAISGEPCKLEQLHYSDDKGISGAFEIWAFQTSPRKMAVLFHDITEKKKLEDMMHSRERRFKELIKNSSDIILVLDQEGNQIFVSDAVERILGFTAEELTGIPVIDKMIHPHDIDEVKRDFQKTIEEGFGVARYRHKHKNGGWIHLESWGSNQLQNPDINGVVFNVRDVTERKQIEMQLVDAKEKAEESDRLKTAFIQNMSHEIRTPMNAIMGFSSLLSEYFDEKESLTHFSDIINQSCFDLLSLINSLLDISKIESGQLNINKEPCNLDGHFQELSVFFSEYTRRINKEDVQLKFNVCQKLINQQINLDKVKVRQILINLISNGLKYTERGYVECGCSANVKTLSFYVKDTGVGIPPDKHDFIFERFSQLQSKTVYDAGGTGLGLSIVKGLVKLLGGKIWLESVPDQGSTFYVDLPLD</sequence>
<keyword evidence="6" id="KW-0808">Transferase</keyword>
<dbReference type="Gene3D" id="1.10.287.130">
    <property type="match status" value="1"/>
</dbReference>
<dbReference type="InterPro" id="IPR013655">
    <property type="entry name" value="PAS_fold_3"/>
</dbReference>
<evidence type="ECO:0000256" key="10">
    <source>
        <dbReference type="ARBA" id="ARBA00023012"/>
    </source>
</evidence>
<dbReference type="InterPro" id="IPR035965">
    <property type="entry name" value="PAS-like_dom_sf"/>
</dbReference>
<keyword evidence="5" id="KW-0597">Phosphoprotein</keyword>
<dbReference type="PROSITE" id="PS50109">
    <property type="entry name" value="HIS_KIN"/>
    <property type="match status" value="1"/>
</dbReference>
<dbReference type="PRINTS" id="PR00344">
    <property type="entry name" value="BCTRLSENSOR"/>
</dbReference>
<dbReference type="NCBIfam" id="TIGR00229">
    <property type="entry name" value="sensory_box"/>
    <property type="match status" value="3"/>
</dbReference>
<gene>
    <name evidence="14" type="ORF">EV194_105128</name>
</gene>
<dbReference type="Pfam" id="PF13426">
    <property type="entry name" value="PAS_9"/>
    <property type="match status" value="2"/>
</dbReference>
<dbReference type="InterPro" id="IPR013656">
    <property type="entry name" value="PAS_4"/>
</dbReference>
<evidence type="ECO:0000256" key="8">
    <source>
        <dbReference type="ARBA" id="ARBA00022777"/>
    </source>
</evidence>
<dbReference type="InterPro" id="IPR004358">
    <property type="entry name" value="Sig_transdc_His_kin-like_C"/>
</dbReference>
<dbReference type="InterPro" id="IPR003594">
    <property type="entry name" value="HATPase_dom"/>
</dbReference>
<evidence type="ECO:0000313" key="14">
    <source>
        <dbReference type="EMBL" id="TCO08324.1"/>
    </source>
</evidence>
<feature type="domain" description="PAS" evidence="13">
    <location>
        <begin position="388"/>
        <end position="459"/>
    </location>
</feature>
<dbReference type="PANTHER" id="PTHR43711">
    <property type="entry name" value="TWO-COMPONENT HISTIDINE KINASE"/>
    <property type="match status" value="1"/>
</dbReference>
<name>A0A4R2GJU8_9BACT</name>
<evidence type="ECO:0000256" key="7">
    <source>
        <dbReference type="ARBA" id="ARBA00022741"/>
    </source>
</evidence>
<dbReference type="SUPFAM" id="SSF47384">
    <property type="entry name" value="Homodimeric domain of signal transducing histidine kinase"/>
    <property type="match status" value="1"/>
</dbReference>
<reference evidence="14 15" key="1">
    <citation type="submission" date="2019-03" db="EMBL/GenBank/DDBJ databases">
        <title>Genomic Encyclopedia of Type Strains, Phase IV (KMG-IV): sequencing the most valuable type-strain genomes for metagenomic binning, comparative biology and taxonomic classification.</title>
        <authorList>
            <person name="Goeker M."/>
        </authorList>
    </citation>
    <scope>NUCLEOTIDE SEQUENCE [LARGE SCALE GENOMIC DNA]</scope>
    <source>
        <strain evidence="14 15">DSM 24179</strain>
    </source>
</reference>
<evidence type="ECO:0000259" key="13">
    <source>
        <dbReference type="PROSITE" id="PS50112"/>
    </source>
</evidence>
<dbReference type="OrthoDB" id="9796457at2"/>
<dbReference type="InterPro" id="IPR003661">
    <property type="entry name" value="HisK_dim/P_dom"/>
</dbReference>
<comment type="caution">
    <text evidence="14">The sequence shown here is derived from an EMBL/GenBank/DDBJ whole genome shotgun (WGS) entry which is preliminary data.</text>
</comment>
<accession>A0A4R2GJU8</accession>
<keyword evidence="7" id="KW-0547">Nucleotide-binding</keyword>